<evidence type="ECO:0000256" key="3">
    <source>
        <dbReference type="ARBA" id="ARBA00022722"/>
    </source>
</evidence>
<organism evidence="8">
    <name type="scientific">Sesamum latifolium</name>
    <dbReference type="NCBI Taxonomy" id="2727402"/>
    <lineage>
        <taxon>Eukaryota</taxon>
        <taxon>Viridiplantae</taxon>
        <taxon>Streptophyta</taxon>
        <taxon>Embryophyta</taxon>
        <taxon>Tracheophyta</taxon>
        <taxon>Spermatophyta</taxon>
        <taxon>Magnoliopsida</taxon>
        <taxon>eudicotyledons</taxon>
        <taxon>Gunneridae</taxon>
        <taxon>Pentapetalae</taxon>
        <taxon>asterids</taxon>
        <taxon>lamiids</taxon>
        <taxon>Lamiales</taxon>
        <taxon>Pedaliaceae</taxon>
        <taxon>Sesamum</taxon>
    </lineage>
</organism>
<keyword evidence="3" id="KW-0540">Nuclease</keyword>
<keyword evidence="6" id="KW-0695">RNA-directed DNA polymerase</keyword>
<sequence length="206" mass="22918">MLIPRLGELLPAFCEGLLRDNAVHDGLAEEDIDLEFDTPMPSSLRQLEESDGDRSCVGLTKYVEPFAVETDASDFTLGGLLMQDSHPVAFESMKLKDVERRYSIHEKEFLAVVHCFRLWRHYLLGSPFVVKTNNTIAGSSNHVVDALSRMADLTSLGSVAALVCSTVATSVRDRRADYYQKIQQRKALSTSSSRAKLDNFGLKTDC</sequence>
<dbReference type="Gene3D" id="3.10.20.370">
    <property type="match status" value="1"/>
</dbReference>
<reference evidence="8" key="2">
    <citation type="journal article" date="2024" name="Plant">
        <title>Genomic evolution and insights into agronomic trait innovations of Sesamum species.</title>
        <authorList>
            <person name="Miao H."/>
            <person name="Wang L."/>
            <person name="Qu L."/>
            <person name="Liu H."/>
            <person name="Sun Y."/>
            <person name="Le M."/>
            <person name="Wang Q."/>
            <person name="Wei S."/>
            <person name="Zheng Y."/>
            <person name="Lin W."/>
            <person name="Duan Y."/>
            <person name="Cao H."/>
            <person name="Xiong S."/>
            <person name="Wang X."/>
            <person name="Wei L."/>
            <person name="Li C."/>
            <person name="Ma Q."/>
            <person name="Ju M."/>
            <person name="Zhao R."/>
            <person name="Li G."/>
            <person name="Mu C."/>
            <person name="Tian Q."/>
            <person name="Mei H."/>
            <person name="Zhang T."/>
            <person name="Gao T."/>
            <person name="Zhang H."/>
        </authorList>
    </citation>
    <scope>NUCLEOTIDE SEQUENCE</scope>
    <source>
        <strain evidence="8">KEN1</strain>
    </source>
</reference>
<dbReference type="GO" id="GO:0016787">
    <property type="term" value="F:hydrolase activity"/>
    <property type="evidence" value="ECO:0007669"/>
    <property type="project" value="UniProtKB-KW"/>
</dbReference>
<keyword evidence="1" id="KW-0808">Transferase</keyword>
<evidence type="ECO:0000256" key="1">
    <source>
        <dbReference type="ARBA" id="ARBA00022679"/>
    </source>
</evidence>
<dbReference type="EMBL" id="JACGWN010000007">
    <property type="protein sequence ID" value="KAL0445121.1"/>
    <property type="molecule type" value="Genomic_DNA"/>
</dbReference>
<evidence type="ECO:0000256" key="4">
    <source>
        <dbReference type="ARBA" id="ARBA00022759"/>
    </source>
</evidence>
<keyword evidence="4" id="KW-0255">Endonuclease</keyword>
<keyword evidence="2" id="KW-0548">Nucleotidyltransferase</keyword>
<reference evidence="8" key="1">
    <citation type="submission" date="2020-06" db="EMBL/GenBank/DDBJ databases">
        <authorList>
            <person name="Li T."/>
            <person name="Hu X."/>
            <person name="Zhang T."/>
            <person name="Song X."/>
            <person name="Zhang H."/>
            <person name="Dai N."/>
            <person name="Sheng W."/>
            <person name="Hou X."/>
            <person name="Wei L."/>
        </authorList>
    </citation>
    <scope>NUCLEOTIDE SEQUENCE</scope>
    <source>
        <strain evidence="8">KEN1</strain>
        <tissue evidence="8">Leaf</tissue>
    </source>
</reference>
<dbReference type="AlphaFoldDB" id="A0AAW2WYT0"/>
<evidence type="ECO:0000259" key="7">
    <source>
        <dbReference type="Pfam" id="PF17917"/>
    </source>
</evidence>
<evidence type="ECO:0000256" key="2">
    <source>
        <dbReference type="ARBA" id="ARBA00022695"/>
    </source>
</evidence>
<accession>A0AAW2WYT0</accession>
<feature type="domain" description="Reverse transcriptase RNase H-like" evidence="7">
    <location>
        <begin position="64"/>
        <end position="135"/>
    </location>
</feature>
<dbReference type="PANTHER" id="PTHR34072">
    <property type="entry name" value="ENZYMATIC POLYPROTEIN-RELATED"/>
    <property type="match status" value="1"/>
</dbReference>
<dbReference type="GO" id="GO:0004519">
    <property type="term" value="F:endonuclease activity"/>
    <property type="evidence" value="ECO:0007669"/>
    <property type="project" value="UniProtKB-KW"/>
</dbReference>
<dbReference type="SUPFAM" id="SSF56672">
    <property type="entry name" value="DNA/RNA polymerases"/>
    <property type="match status" value="1"/>
</dbReference>
<proteinExistence type="predicted"/>
<dbReference type="CDD" id="cd09274">
    <property type="entry name" value="RNase_HI_RT_Ty3"/>
    <property type="match status" value="1"/>
</dbReference>
<dbReference type="Pfam" id="PF17917">
    <property type="entry name" value="RT_RNaseH"/>
    <property type="match status" value="1"/>
</dbReference>
<comment type="caution">
    <text evidence="8">The sequence shown here is derived from an EMBL/GenBank/DDBJ whole genome shotgun (WGS) entry which is preliminary data.</text>
</comment>
<evidence type="ECO:0000313" key="8">
    <source>
        <dbReference type="EMBL" id="KAL0445121.1"/>
    </source>
</evidence>
<keyword evidence="5" id="KW-0378">Hydrolase</keyword>
<protein>
    <recommendedName>
        <fullName evidence="7">Reverse transcriptase RNase H-like domain-containing protein</fullName>
    </recommendedName>
</protein>
<dbReference type="InterPro" id="IPR043502">
    <property type="entry name" value="DNA/RNA_pol_sf"/>
</dbReference>
<dbReference type="PANTHER" id="PTHR34072:SF41">
    <property type="entry name" value="REVERSE TRANSCRIPTASE_RETROTRANSPOSON-DERIVED PROTEIN RNASE H-LIKE DOMAIN-CONTAINING PROTEIN"/>
    <property type="match status" value="1"/>
</dbReference>
<evidence type="ECO:0000256" key="6">
    <source>
        <dbReference type="ARBA" id="ARBA00022918"/>
    </source>
</evidence>
<dbReference type="InterPro" id="IPR041373">
    <property type="entry name" value="RT_RNaseH"/>
</dbReference>
<dbReference type="GO" id="GO:0003964">
    <property type="term" value="F:RNA-directed DNA polymerase activity"/>
    <property type="evidence" value="ECO:0007669"/>
    <property type="project" value="UniProtKB-KW"/>
</dbReference>
<evidence type="ECO:0000256" key="5">
    <source>
        <dbReference type="ARBA" id="ARBA00022801"/>
    </source>
</evidence>
<name>A0AAW2WYT0_9LAMI</name>
<gene>
    <name evidence="8" type="ORF">Slati_2234800</name>
</gene>